<evidence type="ECO:0000313" key="1">
    <source>
        <dbReference type="EMBL" id="KAJ1722078.1"/>
    </source>
</evidence>
<keyword evidence="2" id="KW-1185">Reference proteome</keyword>
<feature type="non-terminal residue" evidence="1">
    <location>
        <position position="1"/>
    </location>
</feature>
<accession>A0A9W7Y144</accession>
<gene>
    <name evidence="1" type="ORF">LPJ61_005965</name>
</gene>
<dbReference type="Proteomes" id="UP001143981">
    <property type="component" value="Unassembled WGS sequence"/>
</dbReference>
<protein>
    <submittedName>
        <fullName evidence="1">Uncharacterized protein</fullName>
    </submittedName>
</protein>
<dbReference type="EMBL" id="JANBOI010002405">
    <property type="protein sequence ID" value="KAJ1722078.1"/>
    <property type="molecule type" value="Genomic_DNA"/>
</dbReference>
<reference evidence="1" key="1">
    <citation type="submission" date="2022-07" db="EMBL/GenBank/DDBJ databases">
        <title>Phylogenomic reconstructions and comparative analyses of Kickxellomycotina fungi.</title>
        <authorList>
            <person name="Reynolds N.K."/>
            <person name="Stajich J.E."/>
            <person name="Barry K."/>
            <person name="Grigoriev I.V."/>
            <person name="Crous P."/>
            <person name="Smith M.E."/>
        </authorList>
    </citation>
    <scope>NUCLEOTIDE SEQUENCE</scope>
    <source>
        <strain evidence="1">BCRC 34381</strain>
    </source>
</reference>
<evidence type="ECO:0000313" key="2">
    <source>
        <dbReference type="Proteomes" id="UP001143981"/>
    </source>
</evidence>
<proteinExistence type="predicted"/>
<comment type="caution">
    <text evidence="1">The sequence shown here is derived from an EMBL/GenBank/DDBJ whole genome shotgun (WGS) entry which is preliminary data.</text>
</comment>
<dbReference type="AlphaFoldDB" id="A0A9W7Y144"/>
<sequence length="59" mass="6672">DMFAYHTTPRAARHPRPVGACSHAAERQQCFLCYGIFGSVEEVKEHIVSVHFFPPLESI</sequence>
<organism evidence="1 2">
    <name type="scientific">Coemansia biformis</name>
    <dbReference type="NCBI Taxonomy" id="1286918"/>
    <lineage>
        <taxon>Eukaryota</taxon>
        <taxon>Fungi</taxon>
        <taxon>Fungi incertae sedis</taxon>
        <taxon>Zoopagomycota</taxon>
        <taxon>Kickxellomycotina</taxon>
        <taxon>Kickxellomycetes</taxon>
        <taxon>Kickxellales</taxon>
        <taxon>Kickxellaceae</taxon>
        <taxon>Coemansia</taxon>
    </lineage>
</organism>
<name>A0A9W7Y144_9FUNG</name>